<dbReference type="PANTHER" id="PTHR42904:SF6">
    <property type="entry name" value="NAD-CAPPED RNA HYDROLASE NUDT12"/>
    <property type="match status" value="1"/>
</dbReference>
<evidence type="ECO:0000256" key="7">
    <source>
        <dbReference type="ARBA" id="ARBA00022842"/>
    </source>
</evidence>
<gene>
    <name evidence="12" type="ORF">ACJMK2_043430</name>
</gene>
<dbReference type="InterPro" id="IPR015376">
    <property type="entry name" value="Znr_NADH_PPase"/>
</dbReference>
<dbReference type="InterPro" id="IPR020084">
    <property type="entry name" value="NUDIX_hydrolase_CS"/>
</dbReference>
<comment type="catalytic activity">
    <reaction evidence="9">
        <text>a 5'-end NAD(+)-phospho-ribonucleoside in mRNA + H2O = a 5'-end phospho-adenosine-phospho-ribonucleoside in mRNA + beta-nicotinamide D-ribonucleotide + 2 H(+)</text>
        <dbReference type="Rhea" id="RHEA:60876"/>
        <dbReference type="Rhea" id="RHEA-COMP:15698"/>
        <dbReference type="Rhea" id="RHEA-COMP:15719"/>
        <dbReference type="ChEBI" id="CHEBI:14649"/>
        <dbReference type="ChEBI" id="CHEBI:15377"/>
        <dbReference type="ChEBI" id="CHEBI:15378"/>
        <dbReference type="ChEBI" id="CHEBI:144029"/>
        <dbReference type="ChEBI" id="CHEBI:144051"/>
    </reaction>
    <physiologicalReaction direction="left-to-right" evidence="9">
        <dbReference type="Rhea" id="RHEA:60877"/>
    </physiologicalReaction>
</comment>
<dbReference type="Pfam" id="PF12796">
    <property type="entry name" value="Ank_2"/>
    <property type="match status" value="1"/>
</dbReference>
<comment type="cofactor">
    <cofactor evidence="1">
        <name>Mg(2+)</name>
        <dbReference type="ChEBI" id="CHEBI:18420"/>
    </cofactor>
</comment>
<protein>
    <recommendedName>
        <fullName evidence="4">NAD(+) diphosphatase</fullName>
        <ecNumber evidence="4">3.6.1.22</ecNumber>
    </recommendedName>
</protein>
<dbReference type="SMART" id="SM00248">
    <property type="entry name" value="ANK"/>
    <property type="match status" value="2"/>
</dbReference>
<comment type="caution">
    <text evidence="12">The sequence shown here is derived from an EMBL/GenBank/DDBJ whole genome shotgun (WGS) entry which is preliminary data.</text>
</comment>
<dbReference type="AlphaFoldDB" id="A0ABD3W028"/>
<comment type="cofactor">
    <cofactor evidence="2">
        <name>Zn(2+)</name>
        <dbReference type="ChEBI" id="CHEBI:29105"/>
    </cofactor>
</comment>
<feature type="repeat" description="ANK" evidence="10">
    <location>
        <begin position="156"/>
        <end position="188"/>
    </location>
</feature>
<evidence type="ECO:0000256" key="6">
    <source>
        <dbReference type="ARBA" id="ARBA00022801"/>
    </source>
</evidence>
<name>A0ABD3W028_SINWO</name>
<dbReference type="Gene3D" id="1.25.40.20">
    <property type="entry name" value="Ankyrin repeat-containing domain"/>
    <property type="match status" value="1"/>
</dbReference>
<dbReference type="Proteomes" id="UP001634394">
    <property type="component" value="Unassembled WGS sequence"/>
</dbReference>
<sequence length="551" mass="61527">MKVGPGQSLKAFMKGGSGQSLKAFMKVGSDQSLKAFMKLESGHSLRNLMKVGSAYLACTVSRTNGDLKYRASLKIDLLAARSLERSRLVLTAKSKVRLITLYMRMSSEPESKSPALPSGIQKNFENQLFESAASGNVTDLKLYLKGAVNVDVKNDHGWTALMFAARTGQVDIIKALLEAGCDVTTINSTGQTAMDIAQFWNQKDCARILQASAKINPDGSLWNYFSQNPLNRCADKRKDKTWILETMQKSTTKYILFSELKPFVTKCEEKNKSWKYTLCQVDVNDIKSYSENICIFLGVMTKDKNTHDASNDQALFALDVTGVDEKIFTDKYENSLFLTPYPGALQLEPSVAGIFAEARSMLAWHDRYSFCPTCGSSTTVDEGGFKRVCDNKECRSLNGVHNTCHPRADPSVIMLVVSPDGKQCILGRKKTFPAKMLSCLAGFMEPGETVEDTCQRETEEETGVIVEKIEYHSSQPWPFPASLMLGCIAYAKTTKIKDLVDEDELEYVRWFSRPEVVQMMTLQHPQGFFIPPKQAIAHQIIKTWVQRSANL</sequence>
<evidence type="ECO:0000256" key="9">
    <source>
        <dbReference type="ARBA" id="ARBA00023679"/>
    </source>
</evidence>
<feature type="domain" description="Nudix hydrolase" evidence="11">
    <location>
        <begin position="406"/>
        <end position="534"/>
    </location>
</feature>
<dbReference type="PROSITE" id="PS50297">
    <property type="entry name" value="ANK_REP_REGION"/>
    <property type="match status" value="1"/>
</dbReference>
<dbReference type="PROSITE" id="PS50088">
    <property type="entry name" value="ANK_REPEAT"/>
    <property type="match status" value="1"/>
</dbReference>
<dbReference type="GO" id="GO:0005777">
    <property type="term" value="C:peroxisome"/>
    <property type="evidence" value="ECO:0007669"/>
    <property type="project" value="UniProtKB-SubCell"/>
</dbReference>
<dbReference type="Pfam" id="PF00293">
    <property type="entry name" value="NUDIX"/>
    <property type="match status" value="1"/>
</dbReference>
<reference evidence="12 13" key="1">
    <citation type="submission" date="2024-11" db="EMBL/GenBank/DDBJ databases">
        <title>Chromosome-level genome assembly of the freshwater bivalve Anodonta woodiana.</title>
        <authorList>
            <person name="Chen X."/>
        </authorList>
    </citation>
    <scope>NUCLEOTIDE SEQUENCE [LARGE SCALE GENOMIC DNA]</scope>
    <source>
        <strain evidence="12">MN2024</strain>
        <tissue evidence="12">Gills</tissue>
    </source>
</reference>
<keyword evidence="13" id="KW-1185">Reference proteome</keyword>
<dbReference type="EMBL" id="JBJQND010000009">
    <property type="protein sequence ID" value="KAL3866092.1"/>
    <property type="molecule type" value="Genomic_DNA"/>
</dbReference>
<keyword evidence="5" id="KW-0479">Metal-binding</keyword>
<comment type="similarity">
    <text evidence="3">Belongs to the Nudix hydrolase family. NudC subfamily.</text>
</comment>
<dbReference type="GO" id="GO:0016787">
    <property type="term" value="F:hydrolase activity"/>
    <property type="evidence" value="ECO:0007669"/>
    <property type="project" value="UniProtKB-KW"/>
</dbReference>
<evidence type="ECO:0000313" key="13">
    <source>
        <dbReference type="Proteomes" id="UP001634394"/>
    </source>
</evidence>
<evidence type="ECO:0000256" key="1">
    <source>
        <dbReference type="ARBA" id="ARBA00001946"/>
    </source>
</evidence>
<accession>A0ABD3W028</accession>
<organism evidence="12 13">
    <name type="scientific">Sinanodonta woodiana</name>
    <name type="common">Chinese pond mussel</name>
    <name type="synonym">Anodonta woodiana</name>
    <dbReference type="NCBI Taxonomy" id="1069815"/>
    <lineage>
        <taxon>Eukaryota</taxon>
        <taxon>Metazoa</taxon>
        <taxon>Spiralia</taxon>
        <taxon>Lophotrochozoa</taxon>
        <taxon>Mollusca</taxon>
        <taxon>Bivalvia</taxon>
        <taxon>Autobranchia</taxon>
        <taxon>Heteroconchia</taxon>
        <taxon>Palaeoheterodonta</taxon>
        <taxon>Unionida</taxon>
        <taxon>Unionoidea</taxon>
        <taxon>Unionidae</taxon>
        <taxon>Unioninae</taxon>
        <taxon>Sinanodonta</taxon>
    </lineage>
</organism>
<evidence type="ECO:0000256" key="8">
    <source>
        <dbReference type="ARBA" id="ARBA00023027"/>
    </source>
</evidence>
<dbReference type="GO" id="GO:0046872">
    <property type="term" value="F:metal ion binding"/>
    <property type="evidence" value="ECO:0007669"/>
    <property type="project" value="UniProtKB-KW"/>
</dbReference>
<keyword evidence="6" id="KW-0378">Hydrolase</keyword>
<dbReference type="CDD" id="cd03429">
    <property type="entry name" value="NUDIX_NADH_pyrophosphatase_Nudt13"/>
    <property type="match status" value="1"/>
</dbReference>
<dbReference type="InterPro" id="IPR036770">
    <property type="entry name" value="Ankyrin_rpt-contain_sf"/>
</dbReference>
<dbReference type="InterPro" id="IPR049734">
    <property type="entry name" value="NudC-like_C"/>
</dbReference>
<dbReference type="PANTHER" id="PTHR42904">
    <property type="entry name" value="NUDIX HYDROLASE, NUDC SUBFAMILY"/>
    <property type="match status" value="1"/>
</dbReference>
<evidence type="ECO:0000259" key="11">
    <source>
        <dbReference type="PROSITE" id="PS51462"/>
    </source>
</evidence>
<dbReference type="SUPFAM" id="SSF48403">
    <property type="entry name" value="Ankyrin repeat"/>
    <property type="match status" value="1"/>
</dbReference>
<dbReference type="InterPro" id="IPR000086">
    <property type="entry name" value="NUDIX_hydrolase_dom"/>
</dbReference>
<evidence type="ECO:0000313" key="12">
    <source>
        <dbReference type="EMBL" id="KAL3866092.1"/>
    </source>
</evidence>
<dbReference type="Gene3D" id="3.90.79.20">
    <property type="match status" value="1"/>
</dbReference>
<keyword evidence="10" id="KW-0040">ANK repeat</keyword>
<dbReference type="InterPro" id="IPR015797">
    <property type="entry name" value="NUDIX_hydrolase-like_dom_sf"/>
</dbReference>
<evidence type="ECO:0000256" key="2">
    <source>
        <dbReference type="ARBA" id="ARBA00001947"/>
    </source>
</evidence>
<dbReference type="Pfam" id="PF09297">
    <property type="entry name" value="Zn_ribbon_NUD"/>
    <property type="match status" value="1"/>
</dbReference>
<dbReference type="Gene3D" id="3.90.79.10">
    <property type="entry name" value="Nucleoside Triphosphate Pyrophosphohydrolase"/>
    <property type="match status" value="1"/>
</dbReference>
<proteinExistence type="inferred from homology"/>
<evidence type="ECO:0000256" key="3">
    <source>
        <dbReference type="ARBA" id="ARBA00009595"/>
    </source>
</evidence>
<evidence type="ECO:0000256" key="5">
    <source>
        <dbReference type="ARBA" id="ARBA00022723"/>
    </source>
</evidence>
<dbReference type="EC" id="3.6.1.22" evidence="4"/>
<dbReference type="InterPro" id="IPR050241">
    <property type="entry name" value="NAD-cap_RNA_hydrolase_NudC"/>
</dbReference>
<dbReference type="InterPro" id="IPR002110">
    <property type="entry name" value="Ankyrin_rpt"/>
</dbReference>
<evidence type="ECO:0000256" key="10">
    <source>
        <dbReference type="PROSITE-ProRule" id="PRU00023"/>
    </source>
</evidence>
<dbReference type="PROSITE" id="PS00893">
    <property type="entry name" value="NUDIX_BOX"/>
    <property type="match status" value="1"/>
</dbReference>
<keyword evidence="7" id="KW-0460">Magnesium</keyword>
<dbReference type="PROSITE" id="PS51462">
    <property type="entry name" value="NUDIX"/>
    <property type="match status" value="1"/>
</dbReference>
<evidence type="ECO:0000256" key="4">
    <source>
        <dbReference type="ARBA" id="ARBA00012381"/>
    </source>
</evidence>
<keyword evidence="8" id="KW-0520">NAD</keyword>
<dbReference type="SUPFAM" id="SSF55811">
    <property type="entry name" value="Nudix"/>
    <property type="match status" value="1"/>
</dbReference>